<dbReference type="GO" id="GO:0006310">
    <property type="term" value="P:DNA recombination"/>
    <property type="evidence" value="ECO:0007669"/>
    <property type="project" value="UniProtKB-KW"/>
</dbReference>
<dbReference type="SUPFAM" id="SSF56349">
    <property type="entry name" value="DNA breaking-rejoining enzymes"/>
    <property type="match status" value="1"/>
</dbReference>
<name>A0A345BUK0_9BACI</name>
<gene>
    <name evidence="6" type="ORF">DT065_00450</name>
</gene>
<evidence type="ECO:0000256" key="2">
    <source>
        <dbReference type="ARBA" id="ARBA00023172"/>
    </source>
</evidence>
<dbReference type="KEGG" id="rue:DT065_00450"/>
<organism evidence="6 7">
    <name type="scientific">Salicibibacter kimchii</name>
    <dbReference type="NCBI Taxonomy" id="2099786"/>
    <lineage>
        <taxon>Bacteria</taxon>
        <taxon>Bacillati</taxon>
        <taxon>Bacillota</taxon>
        <taxon>Bacilli</taxon>
        <taxon>Bacillales</taxon>
        <taxon>Bacillaceae</taxon>
        <taxon>Salicibibacter</taxon>
    </lineage>
</organism>
<accession>A0A345BUK0</accession>
<feature type="domain" description="Core-binding (CB)" evidence="5">
    <location>
        <begin position="1"/>
        <end position="82"/>
    </location>
</feature>
<dbReference type="Proteomes" id="UP000252100">
    <property type="component" value="Chromosome"/>
</dbReference>
<dbReference type="InterPro" id="IPR002104">
    <property type="entry name" value="Integrase_catalytic"/>
</dbReference>
<evidence type="ECO:0000259" key="5">
    <source>
        <dbReference type="PROSITE" id="PS51900"/>
    </source>
</evidence>
<dbReference type="GO" id="GO:0003677">
    <property type="term" value="F:DNA binding"/>
    <property type="evidence" value="ECO:0007669"/>
    <property type="project" value="UniProtKB-UniRule"/>
</dbReference>
<evidence type="ECO:0000256" key="1">
    <source>
        <dbReference type="ARBA" id="ARBA00023125"/>
    </source>
</evidence>
<dbReference type="InterPro" id="IPR011010">
    <property type="entry name" value="DNA_brk_join_enz"/>
</dbReference>
<evidence type="ECO:0000259" key="4">
    <source>
        <dbReference type="PROSITE" id="PS51898"/>
    </source>
</evidence>
<protein>
    <submittedName>
        <fullName evidence="6">Integrase</fullName>
    </submittedName>
</protein>
<dbReference type="GO" id="GO:0015074">
    <property type="term" value="P:DNA integration"/>
    <property type="evidence" value="ECO:0007669"/>
    <property type="project" value="InterPro"/>
</dbReference>
<evidence type="ECO:0000313" key="7">
    <source>
        <dbReference type="Proteomes" id="UP000252100"/>
    </source>
</evidence>
<dbReference type="Gene3D" id="1.10.443.10">
    <property type="entry name" value="Intergrase catalytic core"/>
    <property type="match status" value="1"/>
</dbReference>
<dbReference type="EMBL" id="CP031092">
    <property type="protein sequence ID" value="AXF54631.1"/>
    <property type="molecule type" value="Genomic_DNA"/>
</dbReference>
<dbReference type="InterPro" id="IPR010998">
    <property type="entry name" value="Integrase_recombinase_N"/>
</dbReference>
<dbReference type="OrthoDB" id="9801717at2"/>
<dbReference type="InterPro" id="IPR044068">
    <property type="entry name" value="CB"/>
</dbReference>
<keyword evidence="1 3" id="KW-0238">DNA-binding</keyword>
<dbReference type="PROSITE" id="PS51898">
    <property type="entry name" value="TYR_RECOMBINASE"/>
    <property type="match status" value="1"/>
</dbReference>
<sequence>MKLTDVWVEYEADKKIENYSENTLDSYYLQWRLLIEEIGDIDIDTLKIHVLKSYIAKSYGELKPSTIAHRVKSIRTILEWAHDEGITETNIGAKLKKPREEQRIPKALTVEEIERLRIACRNTTENAVLEFFYSTGCRINEVYELNVNDIDLAERTVIVRGKGNVERVVMHGKRAAFWINKYLREREDNEPAFLVTQRKPIRRMSKDNMRYIFKRMSERAEIDKPVYPHRFRHSFSTHLLERGATIEEIQQFLGHTDISTTMIYSSVSNDRLKHVHNKAF</sequence>
<reference evidence="6 7" key="1">
    <citation type="journal article" date="2018" name="J. Microbiol.">
        <title>Salicibibacter kimchii gen. nov., sp. nov., a moderately halophilic and alkalitolerant bacterium in the family Bacillaceae, isolated from kimchi.</title>
        <authorList>
            <person name="Jang J.Y."/>
            <person name="Oh Y.J."/>
            <person name="Lim S.K."/>
            <person name="Park H.K."/>
            <person name="Lee C."/>
            <person name="Kim J.Y."/>
            <person name="Lee M.A."/>
            <person name="Choi H.J."/>
        </authorList>
    </citation>
    <scope>NUCLEOTIDE SEQUENCE [LARGE SCALE GENOMIC DNA]</scope>
    <source>
        <strain evidence="6 7">NKC1-1</strain>
    </source>
</reference>
<dbReference type="PANTHER" id="PTHR30349">
    <property type="entry name" value="PHAGE INTEGRASE-RELATED"/>
    <property type="match status" value="1"/>
</dbReference>
<dbReference type="RefSeq" id="WP_114369884.1">
    <property type="nucleotide sequence ID" value="NZ_CP031092.1"/>
</dbReference>
<keyword evidence="7" id="KW-1185">Reference proteome</keyword>
<dbReference type="Gene3D" id="1.10.150.130">
    <property type="match status" value="1"/>
</dbReference>
<dbReference type="PROSITE" id="PS51900">
    <property type="entry name" value="CB"/>
    <property type="match status" value="1"/>
</dbReference>
<feature type="domain" description="Tyr recombinase" evidence="4">
    <location>
        <begin position="103"/>
        <end position="277"/>
    </location>
</feature>
<dbReference type="InterPro" id="IPR013762">
    <property type="entry name" value="Integrase-like_cat_sf"/>
</dbReference>
<keyword evidence="2" id="KW-0233">DNA recombination</keyword>
<dbReference type="PANTHER" id="PTHR30349:SF81">
    <property type="entry name" value="TYROSINE RECOMBINASE XERC"/>
    <property type="match status" value="1"/>
</dbReference>
<evidence type="ECO:0000313" key="6">
    <source>
        <dbReference type="EMBL" id="AXF54631.1"/>
    </source>
</evidence>
<evidence type="ECO:0000256" key="3">
    <source>
        <dbReference type="PROSITE-ProRule" id="PRU01248"/>
    </source>
</evidence>
<dbReference type="Pfam" id="PF00589">
    <property type="entry name" value="Phage_integrase"/>
    <property type="match status" value="1"/>
</dbReference>
<dbReference type="InterPro" id="IPR050090">
    <property type="entry name" value="Tyrosine_recombinase_XerCD"/>
</dbReference>
<dbReference type="AlphaFoldDB" id="A0A345BUK0"/>
<proteinExistence type="predicted"/>